<dbReference type="EMBL" id="BARS01024205">
    <property type="protein sequence ID" value="GAG05163.1"/>
    <property type="molecule type" value="Genomic_DNA"/>
</dbReference>
<evidence type="ECO:0000256" key="1">
    <source>
        <dbReference type="SAM" id="MobiDB-lite"/>
    </source>
</evidence>
<gene>
    <name evidence="2" type="ORF">S01H1_38448</name>
</gene>
<organism evidence="2">
    <name type="scientific">marine sediment metagenome</name>
    <dbReference type="NCBI Taxonomy" id="412755"/>
    <lineage>
        <taxon>unclassified sequences</taxon>
        <taxon>metagenomes</taxon>
        <taxon>ecological metagenomes</taxon>
    </lineage>
</organism>
<reference evidence="2" key="1">
    <citation type="journal article" date="2014" name="Front. Microbiol.">
        <title>High frequency of phylogenetically diverse reductive dehalogenase-homologous genes in deep subseafloor sedimentary metagenomes.</title>
        <authorList>
            <person name="Kawai M."/>
            <person name="Futagami T."/>
            <person name="Toyoda A."/>
            <person name="Takaki Y."/>
            <person name="Nishi S."/>
            <person name="Hori S."/>
            <person name="Arai W."/>
            <person name="Tsubouchi T."/>
            <person name="Morono Y."/>
            <person name="Uchiyama I."/>
            <person name="Ito T."/>
            <person name="Fujiyama A."/>
            <person name="Inagaki F."/>
            <person name="Takami H."/>
        </authorList>
    </citation>
    <scope>NUCLEOTIDE SEQUENCE</scope>
    <source>
        <strain evidence="2">Expedition CK06-06</strain>
    </source>
</reference>
<evidence type="ECO:0000313" key="2">
    <source>
        <dbReference type="EMBL" id="GAG05163.1"/>
    </source>
</evidence>
<proteinExistence type="predicted"/>
<accession>X0UXY2</accession>
<feature type="non-terminal residue" evidence="2">
    <location>
        <position position="1"/>
    </location>
</feature>
<dbReference type="AlphaFoldDB" id="X0UXY2"/>
<feature type="region of interest" description="Disordered" evidence="1">
    <location>
        <begin position="27"/>
        <end position="51"/>
    </location>
</feature>
<feature type="non-terminal residue" evidence="2">
    <location>
        <position position="268"/>
    </location>
</feature>
<comment type="caution">
    <text evidence="2">The sequence shown here is derived from an EMBL/GenBank/DDBJ whole genome shotgun (WGS) entry which is preliminary data.</text>
</comment>
<protein>
    <submittedName>
        <fullName evidence="2">Uncharacterized protein</fullName>
    </submittedName>
</protein>
<name>X0UXY2_9ZZZZ</name>
<sequence length="268" mass="28433">SGSLAFQLHSGMGPAKIQFKNIHLKDLGKTAPPQSSPAPSPKPAGRAGIEPLASGGASLNLGFEKGNLEGWSATLTAWDKMPVKGDSVTPRRPGQASGHAGEYWVGSFEATRSDAGVGTLLSAPFEVTHPHASFLIGGGDHRETRIEIVLADSGKVVHSASGQRIENLTPSTVDLSAHVGENIRVKVIDEASGPWGHINYDDFRFHEELPAELQAAHLSRLRSNPILQHLRKNPAAPEPSTPALANVANTYLPEGFEAHLIAAEPDVR</sequence>